<dbReference type="EMBL" id="QBIY01011822">
    <property type="protein sequence ID" value="RXN29048.1"/>
    <property type="molecule type" value="Genomic_DNA"/>
</dbReference>
<protein>
    <submittedName>
        <fullName evidence="1">Uncharacterized protein</fullName>
    </submittedName>
</protein>
<sequence length="80" mass="9011">MQQLSKIYMPYANQLCKLASLECKCSNSKVQHIPELSRPETEVSLRDTDFKVHFGRTDLKNANRSLITNRAVGISGEATK</sequence>
<dbReference type="Proteomes" id="UP000290572">
    <property type="component" value="Unassembled WGS sequence"/>
</dbReference>
<proteinExistence type="predicted"/>
<name>A0A498N4K5_LABRO</name>
<evidence type="ECO:0000313" key="2">
    <source>
        <dbReference type="Proteomes" id="UP000290572"/>
    </source>
</evidence>
<accession>A0A498N4K5</accession>
<reference evidence="1 2" key="1">
    <citation type="submission" date="2018-03" db="EMBL/GenBank/DDBJ databases">
        <title>Draft genome sequence of Rohu Carp (Labeo rohita).</title>
        <authorList>
            <person name="Das P."/>
            <person name="Kushwaha B."/>
            <person name="Joshi C.G."/>
            <person name="Kumar D."/>
            <person name="Nagpure N.S."/>
            <person name="Sahoo L."/>
            <person name="Das S.P."/>
            <person name="Bit A."/>
            <person name="Patnaik S."/>
            <person name="Meher P.K."/>
            <person name="Jayasankar P."/>
            <person name="Koringa P.G."/>
            <person name="Patel N.V."/>
            <person name="Hinsu A.T."/>
            <person name="Kumar R."/>
            <person name="Pandey M."/>
            <person name="Agarwal S."/>
            <person name="Srivastava S."/>
            <person name="Singh M."/>
            <person name="Iquebal M.A."/>
            <person name="Jaiswal S."/>
            <person name="Angadi U.B."/>
            <person name="Kumar N."/>
            <person name="Raza M."/>
            <person name="Shah T.M."/>
            <person name="Rai A."/>
            <person name="Jena J.K."/>
        </authorList>
    </citation>
    <scope>NUCLEOTIDE SEQUENCE [LARGE SCALE GENOMIC DNA]</scope>
    <source>
        <strain evidence="1">DASCIFA01</strain>
        <tissue evidence="1">Testis</tissue>
    </source>
</reference>
<comment type="caution">
    <text evidence="1">The sequence shown here is derived from an EMBL/GenBank/DDBJ whole genome shotgun (WGS) entry which is preliminary data.</text>
</comment>
<evidence type="ECO:0000313" key="1">
    <source>
        <dbReference type="EMBL" id="RXN29048.1"/>
    </source>
</evidence>
<gene>
    <name evidence="1" type="ORF">ROHU_018777</name>
</gene>
<organism evidence="1 2">
    <name type="scientific">Labeo rohita</name>
    <name type="common">Indian major carp</name>
    <name type="synonym">Cyprinus rohita</name>
    <dbReference type="NCBI Taxonomy" id="84645"/>
    <lineage>
        <taxon>Eukaryota</taxon>
        <taxon>Metazoa</taxon>
        <taxon>Chordata</taxon>
        <taxon>Craniata</taxon>
        <taxon>Vertebrata</taxon>
        <taxon>Euteleostomi</taxon>
        <taxon>Actinopterygii</taxon>
        <taxon>Neopterygii</taxon>
        <taxon>Teleostei</taxon>
        <taxon>Ostariophysi</taxon>
        <taxon>Cypriniformes</taxon>
        <taxon>Cyprinidae</taxon>
        <taxon>Labeoninae</taxon>
        <taxon>Labeonini</taxon>
        <taxon>Labeo</taxon>
    </lineage>
</organism>
<keyword evidence="2" id="KW-1185">Reference proteome</keyword>
<dbReference type="AlphaFoldDB" id="A0A498N4K5"/>